<accession>A0ABW1GI73</accession>
<feature type="region of interest" description="Disordered" evidence="1">
    <location>
        <begin position="197"/>
        <end position="220"/>
    </location>
</feature>
<keyword evidence="3" id="KW-1185">Reference proteome</keyword>
<sequence>MKATDEPDFIEQNYITITKDPRTELVVAIGGTERAAGILQRVGGFLNAPGSGGRDYHRLPHGLPVEQQRLKATAASHALLTAGHNVHLDPALNTLVTPDSEREAALRYLAHLSERASRAKSTTEVAEILTEVAGPAEGLLPLTREVVVRASITCSKRPNAVIDDASPLSQLAPTADTLLRAAHQVLVARNHTARAPQWSAAATAPPIPAGQLPASTTRLR</sequence>
<dbReference type="EMBL" id="JBHSPU010000013">
    <property type="protein sequence ID" value="MFC5914484.1"/>
    <property type="molecule type" value="Genomic_DNA"/>
</dbReference>
<evidence type="ECO:0000256" key="1">
    <source>
        <dbReference type="SAM" id="MobiDB-lite"/>
    </source>
</evidence>
<evidence type="ECO:0000313" key="3">
    <source>
        <dbReference type="Proteomes" id="UP001596200"/>
    </source>
</evidence>
<evidence type="ECO:0000313" key="2">
    <source>
        <dbReference type="EMBL" id="MFC5914484.1"/>
    </source>
</evidence>
<proteinExistence type="predicted"/>
<name>A0ABW1GI73_9ACTN</name>
<dbReference type="Proteomes" id="UP001596200">
    <property type="component" value="Unassembled WGS sequence"/>
</dbReference>
<organism evidence="2 3">
    <name type="scientific">Streptomyces pulveraceus</name>
    <dbReference type="NCBI Taxonomy" id="68258"/>
    <lineage>
        <taxon>Bacteria</taxon>
        <taxon>Bacillati</taxon>
        <taxon>Actinomycetota</taxon>
        <taxon>Actinomycetes</taxon>
        <taxon>Kitasatosporales</taxon>
        <taxon>Streptomycetaceae</taxon>
        <taxon>Streptomyces</taxon>
    </lineage>
</organism>
<dbReference type="RefSeq" id="WP_344514772.1">
    <property type="nucleotide sequence ID" value="NZ_BAAATU010000031.1"/>
</dbReference>
<protein>
    <submittedName>
        <fullName evidence="2">Uncharacterized protein</fullName>
    </submittedName>
</protein>
<gene>
    <name evidence="2" type="ORF">ACFP1B_13730</name>
</gene>
<comment type="caution">
    <text evidence="2">The sequence shown here is derived from an EMBL/GenBank/DDBJ whole genome shotgun (WGS) entry which is preliminary data.</text>
</comment>
<reference evidence="3" key="1">
    <citation type="journal article" date="2019" name="Int. J. Syst. Evol. Microbiol.">
        <title>The Global Catalogue of Microorganisms (GCM) 10K type strain sequencing project: providing services to taxonomists for standard genome sequencing and annotation.</title>
        <authorList>
            <consortium name="The Broad Institute Genomics Platform"/>
            <consortium name="The Broad Institute Genome Sequencing Center for Infectious Disease"/>
            <person name="Wu L."/>
            <person name="Ma J."/>
        </authorList>
    </citation>
    <scope>NUCLEOTIDE SEQUENCE [LARGE SCALE GENOMIC DNA]</scope>
    <source>
        <strain evidence="3">JCM 4147</strain>
    </source>
</reference>